<name>A0A3A4ZAM8_UNCKA</name>
<gene>
    <name evidence="2" type="ORF">C4561_05580</name>
</gene>
<feature type="region of interest" description="Disordered" evidence="1">
    <location>
        <begin position="1"/>
        <end position="22"/>
    </location>
</feature>
<accession>A0A3A4ZAM8</accession>
<protein>
    <submittedName>
        <fullName evidence="2">Uncharacterized protein</fullName>
    </submittedName>
</protein>
<dbReference type="AlphaFoldDB" id="A0A3A4ZAM8"/>
<comment type="caution">
    <text evidence="2">The sequence shown here is derived from an EMBL/GenBank/DDBJ whole genome shotgun (WGS) entry which is preliminary data.</text>
</comment>
<proteinExistence type="predicted"/>
<evidence type="ECO:0000313" key="3">
    <source>
        <dbReference type="Proteomes" id="UP000265540"/>
    </source>
</evidence>
<organism evidence="2 3">
    <name type="scientific">candidate division WWE3 bacterium</name>
    <dbReference type="NCBI Taxonomy" id="2053526"/>
    <lineage>
        <taxon>Bacteria</taxon>
        <taxon>Katanobacteria</taxon>
    </lineage>
</organism>
<dbReference type="Proteomes" id="UP000265540">
    <property type="component" value="Unassembled WGS sequence"/>
</dbReference>
<dbReference type="EMBL" id="QZJF01000023">
    <property type="protein sequence ID" value="RJR26331.1"/>
    <property type="molecule type" value="Genomic_DNA"/>
</dbReference>
<reference evidence="2 3" key="1">
    <citation type="journal article" date="2017" name="ISME J.">
        <title>Energy and carbon metabolisms in a deep terrestrial subsurface fluid microbial community.</title>
        <authorList>
            <person name="Momper L."/>
            <person name="Jungbluth S.P."/>
            <person name="Lee M.D."/>
            <person name="Amend J.P."/>
        </authorList>
    </citation>
    <scope>NUCLEOTIDE SEQUENCE [LARGE SCALE GENOMIC DNA]</scope>
    <source>
        <strain evidence="2">SURF_46</strain>
    </source>
</reference>
<sequence length="93" mass="9777">MKMEQPNGALPMEPSATPQIPAEQKLSETAITHTPEASGTSAHVGHVRADLARCLHPCLLSLCRLQGTLGLIPKVEISLPVGFLFSGAHDAIA</sequence>
<evidence type="ECO:0000313" key="2">
    <source>
        <dbReference type="EMBL" id="RJR26331.1"/>
    </source>
</evidence>
<evidence type="ECO:0000256" key="1">
    <source>
        <dbReference type="SAM" id="MobiDB-lite"/>
    </source>
</evidence>